<evidence type="ECO:0000256" key="1">
    <source>
        <dbReference type="ARBA" id="ARBA00022722"/>
    </source>
</evidence>
<dbReference type="InterPro" id="IPR011335">
    <property type="entry name" value="Restrct_endonuc-II-like"/>
</dbReference>
<dbReference type="PANTHER" id="PTHR46609:SF8">
    <property type="entry name" value="YQAJ VIRAL RECOMBINASE DOMAIN-CONTAINING PROTEIN"/>
    <property type="match status" value="1"/>
</dbReference>
<dbReference type="EMBL" id="OB803654">
    <property type="protein sequence ID" value="CAD7435846.1"/>
    <property type="molecule type" value="Genomic_DNA"/>
</dbReference>
<gene>
    <name evidence="5" type="ORF">TMSB3V08_LOCUS12492</name>
</gene>
<dbReference type="PANTHER" id="PTHR46609">
    <property type="entry name" value="EXONUCLEASE, PHAGE-TYPE/RECB, C-TERMINAL DOMAIN-CONTAINING PROTEIN"/>
    <property type="match status" value="1"/>
</dbReference>
<keyword evidence="3" id="KW-0378">Hydrolase</keyword>
<evidence type="ECO:0000256" key="3">
    <source>
        <dbReference type="ARBA" id="ARBA00022801"/>
    </source>
</evidence>
<dbReference type="Gene3D" id="3.90.320.10">
    <property type="match status" value="1"/>
</dbReference>
<evidence type="ECO:0000256" key="4">
    <source>
        <dbReference type="ARBA" id="ARBA00022839"/>
    </source>
</evidence>
<accession>A0A7R9EKR4</accession>
<dbReference type="CDD" id="cd22343">
    <property type="entry name" value="PDDEXK_lambda_exonuclease-like"/>
    <property type="match status" value="1"/>
</dbReference>
<keyword evidence="4" id="KW-0269">Exonuclease</keyword>
<dbReference type="SUPFAM" id="SSF52980">
    <property type="entry name" value="Restriction endonuclease-like"/>
    <property type="match status" value="1"/>
</dbReference>
<evidence type="ECO:0000256" key="2">
    <source>
        <dbReference type="ARBA" id="ARBA00022759"/>
    </source>
</evidence>
<dbReference type="GO" id="GO:0006281">
    <property type="term" value="P:DNA repair"/>
    <property type="evidence" value="ECO:0007669"/>
    <property type="project" value="UniProtKB-ARBA"/>
</dbReference>
<keyword evidence="1" id="KW-0540">Nuclease</keyword>
<evidence type="ECO:0000313" key="5">
    <source>
        <dbReference type="EMBL" id="CAD7435846.1"/>
    </source>
</evidence>
<proteinExistence type="predicted"/>
<dbReference type="InterPro" id="IPR011604">
    <property type="entry name" value="PDDEXK-like_dom_sf"/>
</dbReference>
<dbReference type="GO" id="GO:0004519">
    <property type="term" value="F:endonuclease activity"/>
    <property type="evidence" value="ECO:0007669"/>
    <property type="project" value="UniProtKB-KW"/>
</dbReference>
<dbReference type="Pfam" id="PF01771">
    <property type="entry name" value="Viral_alk_exo"/>
    <property type="match status" value="1"/>
</dbReference>
<dbReference type="AlphaFoldDB" id="A0A7R9EKR4"/>
<organism evidence="5">
    <name type="scientific">Timema monikensis</name>
    <dbReference type="NCBI Taxonomy" id="170555"/>
    <lineage>
        <taxon>Eukaryota</taxon>
        <taxon>Metazoa</taxon>
        <taxon>Ecdysozoa</taxon>
        <taxon>Arthropoda</taxon>
        <taxon>Hexapoda</taxon>
        <taxon>Insecta</taxon>
        <taxon>Pterygota</taxon>
        <taxon>Neoptera</taxon>
        <taxon>Polyneoptera</taxon>
        <taxon>Phasmatodea</taxon>
        <taxon>Timematodea</taxon>
        <taxon>Timematoidea</taxon>
        <taxon>Timematidae</taxon>
        <taxon>Timema</taxon>
    </lineage>
</organism>
<dbReference type="InterPro" id="IPR034720">
    <property type="entry name" value="Viral_alk_exo"/>
</dbReference>
<name>A0A7R9EKR4_9NEOP</name>
<sequence length="207" mass="23711">MIHKTMMNDKSPGYYTKQYVKRKSQALKCASKRRLEFKMEGRNPPVKRKKVSCGLDQDYSLLEEEYSLAMDDDEHLVKNMNSFLNNLSLTEVQRNPLERDTVEQSSCPKWKIERMKRLTASNFGKICHLKSVTSKKNTDHALLYCSVGTKAMQYGIDNEPFAKAMLQLQMNINVTNCGLFVDKDQPFLVASPMVLSVTMKLLKSSVP</sequence>
<protein>
    <submittedName>
        <fullName evidence="5">Uncharacterized protein</fullName>
    </submittedName>
</protein>
<dbReference type="InterPro" id="IPR051703">
    <property type="entry name" value="NF-kappa-B_Signaling_Reg"/>
</dbReference>
<keyword evidence="2" id="KW-0255">Endonuclease</keyword>
<dbReference type="GO" id="GO:0004527">
    <property type="term" value="F:exonuclease activity"/>
    <property type="evidence" value="ECO:0007669"/>
    <property type="project" value="UniProtKB-KW"/>
</dbReference>
<reference evidence="5" key="1">
    <citation type="submission" date="2020-11" db="EMBL/GenBank/DDBJ databases">
        <authorList>
            <person name="Tran Van P."/>
        </authorList>
    </citation>
    <scope>NUCLEOTIDE SEQUENCE</scope>
</reference>